<keyword evidence="3" id="KW-1185">Reference proteome</keyword>
<dbReference type="SMART" id="SM00212">
    <property type="entry name" value="UBCc"/>
    <property type="match status" value="1"/>
</dbReference>
<dbReference type="Gene3D" id="3.10.110.10">
    <property type="entry name" value="Ubiquitin Conjugating Enzyme"/>
    <property type="match status" value="1"/>
</dbReference>
<dbReference type="EMBL" id="VICG01000007">
    <property type="protein sequence ID" value="KAA8570293.1"/>
    <property type="molecule type" value="Genomic_DNA"/>
</dbReference>
<evidence type="ECO:0000313" key="2">
    <source>
        <dbReference type="EMBL" id="KAA8570293.1"/>
    </source>
</evidence>
<organism evidence="2 3">
    <name type="scientific">Monilinia fructicola</name>
    <name type="common">Brown rot fungus</name>
    <name type="synonym">Ciboria fructicola</name>
    <dbReference type="NCBI Taxonomy" id="38448"/>
    <lineage>
        <taxon>Eukaryota</taxon>
        <taxon>Fungi</taxon>
        <taxon>Dikarya</taxon>
        <taxon>Ascomycota</taxon>
        <taxon>Pezizomycotina</taxon>
        <taxon>Leotiomycetes</taxon>
        <taxon>Helotiales</taxon>
        <taxon>Sclerotiniaceae</taxon>
        <taxon>Monilinia</taxon>
    </lineage>
</organism>
<feature type="domain" description="UBC core" evidence="1">
    <location>
        <begin position="4"/>
        <end position="170"/>
    </location>
</feature>
<evidence type="ECO:0000313" key="3">
    <source>
        <dbReference type="Proteomes" id="UP000322873"/>
    </source>
</evidence>
<name>A0A5M9JPF7_MONFR</name>
<dbReference type="PANTHER" id="PTHR24068">
    <property type="entry name" value="UBIQUITIN-CONJUGATING ENZYME E2"/>
    <property type="match status" value="1"/>
</dbReference>
<sequence length="188" mass="21244">MSRSPTKRILTELSAYNNSPPSPSQTGLVSLVPSPSSLLTLSAILQCPSSSSPSLGYLGGRWLLSITLPPNYPIGAPKIKFVTRICHPNVKWETGEICLDVLGDKWTPVLGVVACDLLSNNFSYPTFPQNNESEIDLPRYQISLEPLKHHLLTSTYLSWRFEFHISDFHVEKSYKRLHYKYREHDGEK</sequence>
<accession>A0A5M9JPF7</accession>
<dbReference type="Pfam" id="PF00179">
    <property type="entry name" value="UQ_con"/>
    <property type="match status" value="1"/>
</dbReference>
<dbReference type="InterPro" id="IPR000608">
    <property type="entry name" value="UBC"/>
</dbReference>
<dbReference type="AlphaFoldDB" id="A0A5M9JPF7"/>
<dbReference type="Proteomes" id="UP000322873">
    <property type="component" value="Unassembled WGS sequence"/>
</dbReference>
<proteinExistence type="predicted"/>
<gene>
    <name evidence="2" type="ORF">EYC84_002600</name>
</gene>
<evidence type="ECO:0000259" key="1">
    <source>
        <dbReference type="PROSITE" id="PS50127"/>
    </source>
</evidence>
<comment type="caution">
    <text evidence="2">The sequence shown here is derived from an EMBL/GenBank/DDBJ whole genome shotgun (WGS) entry which is preliminary data.</text>
</comment>
<protein>
    <recommendedName>
        <fullName evidence="1">UBC core domain-containing protein</fullName>
    </recommendedName>
</protein>
<dbReference type="PROSITE" id="PS50127">
    <property type="entry name" value="UBC_2"/>
    <property type="match status" value="1"/>
</dbReference>
<dbReference type="SUPFAM" id="SSF54495">
    <property type="entry name" value="UBC-like"/>
    <property type="match status" value="1"/>
</dbReference>
<dbReference type="VEuPathDB" id="FungiDB:MFRU_005g03810"/>
<dbReference type="InterPro" id="IPR016135">
    <property type="entry name" value="UBQ-conjugating_enzyme/RWD"/>
</dbReference>
<reference evidence="2 3" key="1">
    <citation type="submission" date="2019-06" db="EMBL/GenBank/DDBJ databases">
        <title>Genome Sequence of the Brown Rot Fungal Pathogen Monilinia fructicola.</title>
        <authorList>
            <person name="De Miccolis Angelini R.M."/>
            <person name="Landi L."/>
            <person name="Abate D."/>
            <person name="Pollastro S."/>
            <person name="Romanazzi G."/>
            <person name="Faretra F."/>
        </authorList>
    </citation>
    <scope>NUCLEOTIDE SEQUENCE [LARGE SCALE GENOMIC DNA]</scope>
    <source>
        <strain evidence="2 3">Mfrc123</strain>
    </source>
</reference>